<dbReference type="GO" id="GO:0046872">
    <property type="term" value="F:metal ion binding"/>
    <property type="evidence" value="ECO:0007669"/>
    <property type="project" value="UniProtKB-KW"/>
</dbReference>
<evidence type="ECO:0000256" key="1">
    <source>
        <dbReference type="ARBA" id="ARBA00022475"/>
    </source>
</evidence>
<organism evidence="8 9">
    <name type="scientific">Chryseobacterium salivictor</name>
    <dbReference type="NCBI Taxonomy" id="2547600"/>
    <lineage>
        <taxon>Bacteria</taxon>
        <taxon>Pseudomonadati</taxon>
        <taxon>Bacteroidota</taxon>
        <taxon>Flavobacteriia</taxon>
        <taxon>Flavobacteriales</taxon>
        <taxon>Weeksellaceae</taxon>
        <taxon>Chryseobacterium group</taxon>
        <taxon>Chryseobacterium</taxon>
    </lineage>
</organism>
<dbReference type="InterPro" id="IPR043461">
    <property type="entry name" value="LpxH-like"/>
</dbReference>
<dbReference type="KEGG" id="csal:NBC122_01740"/>
<dbReference type="GO" id="GO:0009245">
    <property type="term" value="P:lipid A biosynthetic process"/>
    <property type="evidence" value="ECO:0007669"/>
    <property type="project" value="TreeGrafter"/>
</dbReference>
<keyword evidence="9" id="KW-1185">Reference proteome</keyword>
<dbReference type="PANTHER" id="PTHR34990:SF1">
    <property type="entry name" value="UDP-2,3-DIACYLGLUCOSAMINE HYDROLASE"/>
    <property type="match status" value="1"/>
</dbReference>
<evidence type="ECO:0000313" key="8">
    <source>
        <dbReference type="EMBL" id="QBO58555.1"/>
    </source>
</evidence>
<keyword evidence="6" id="KW-0464">Manganese</keyword>
<dbReference type="Pfam" id="PF00149">
    <property type="entry name" value="Metallophos"/>
    <property type="match status" value="1"/>
</dbReference>
<dbReference type="EMBL" id="CP037954">
    <property type="protein sequence ID" value="QBO58555.1"/>
    <property type="molecule type" value="Genomic_DNA"/>
</dbReference>
<feature type="domain" description="Calcineurin-like phosphoesterase" evidence="7">
    <location>
        <begin position="29"/>
        <end position="234"/>
    </location>
</feature>
<keyword evidence="5" id="KW-0472">Membrane</keyword>
<name>A0A4P6ZGH7_9FLAO</name>
<dbReference type="GO" id="GO:0016020">
    <property type="term" value="C:membrane"/>
    <property type="evidence" value="ECO:0007669"/>
    <property type="project" value="GOC"/>
</dbReference>
<keyword evidence="2" id="KW-0997">Cell inner membrane</keyword>
<dbReference type="AlphaFoldDB" id="A0A4P6ZGH7"/>
<reference evidence="8 9" key="1">
    <citation type="submission" date="2019-03" db="EMBL/GenBank/DDBJ databases">
        <authorList>
            <person name="Kim H."/>
            <person name="Yu S.-M."/>
        </authorList>
    </citation>
    <scope>NUCLEOTIDE SEQUENCE [LARGE SCALE GENOMIC DNA]</scope>
    <source>
        <strain evidence="8 9">NBC122</strain>
    </source>
</reference>
<dbReference type="EC" id="3.6.1.54" evidence="8"/>
<accession>A0A4P6ZGH7</accession>
<dbReference type="PANTHER" id="PTHR34990">
    <property type="entry name" value="UDP-2,3-DIACYLGLUCOSAMINE HYDROLASE-RELATED"/>
    <property type="match status" value="1"/>
</dbReference>
<keyword evidence="4 8" id="KW-0378">Hydrolase</keyword>
<keyword evidence="1" id="KW-1003">Cell membrane</keyword>
<dbReference type="InterPro" id="IPR029052">
    <property type="entry name" value="Metallo-depent_PP-like"/>
</dbReference>
<evidence type="ECO:0000256" key="2">
    <source>
        <dbReference type="ARBA" id="ARBA00022519"/>
    </source>
</evidence>
<dbReference type="SUPFAM" id="SSF56300">
    <property type="entry name" value="Metallo-dependent phosphatases"/>
    <property type="match status" value="1"/>
</dbReference>
<evidence type="ECO:0000313" key="9">
    <source>
        <dbReference type="Proteomes" id="UP000294419"/>
    </source>
</evidence>
<dbReference type="Proteomes" id="UP000294419">
    <property type="component" value="Chromosome"/>
</dbReference>
<dbReference type="InterPro" id="IPR004843">
    <property type="entry name" value="Calcineurin-like_PHP"/>
</dbReference>
<evidence type="ECO:0000259" key="7">
    <source>
        <dbReference type="Pfam" id="PF00149"/>
    </source>
</evidence>
<dbReference type="Gene3D" id="3.60.21.10">
    <property type="match status" value="1"/>
</dbReference>
<dbReference type="CDD" id="cd07398">
    <property type="entry name" value="MPP_YbbF-LpxH"/>
    <property type="match status" value="1"/>
</dbReference>
<evidence type="ECO:0000256" key="4">
    <source>
        <dbReference type="ARBA" id="ARBA00022801"/>
    </source>
</evidence>
<dbReference type="GO" id="GO:0008758">
    <property type="term" value="F:UDP-2,3-diacylglucosamine hydrolase activity"/>
    <property type="evidence" value="ECO:0007669"/>
    <property type="project" value="TreeGrafter"/>
</dbReference>
<proteinExistence type="predicted"/>
<evidence type="ECO:0000256" key="3">
    <source>
        <dbReference type="ARBA" id="ARBA00022723"/>
    </source>
</evidence>
<sequence>MHYFENALNLQNSDHSKDIMKINLEQNKKIYFASDQHFGAPTPKESKVREEKFIRWLDEIKADAQVLFLMGDLFDFWHEWNHVIPKGYVRVLGKLAELKDSGIELFMFVGNHDLWMKNYFEEEIGCKVYFDKQYFEINGKNFLLAHGDGLGPGDKGYKRMKKLFTNPLAQWAFKWLHPDIAMKIAIYFSTKNKMISGEEDKEFLGEDKEFLIIYSKEKLKAEEIDYFVYGHRHLPMILDLENGSAQYINLGDWISYFTYGEFQTHFKLKSYKTGVTEVFIGDTTS</sequence>
<keyword evidence="3" id="KW-0479">Metal-binding</keyword>
<evidence type="ECO:0000256" key="5">
    <source>
        <dbReference type="ARBA" id="ARBA00023136"/>
    </source>
</evidence>
<evidence type="ECO:0000256" key="6">
    <source>
        <dbReference type="ARBA" id="ARBA00023211"/>
    </source>
</evidence>
<gene>
    <name evidence="8" type="primary">lpxH</name>
    <name evidence="8" type="ORF">NBC122_01740</name>
</gene>
<protein>
    <submittedName>
        <fullName evidence="8">UDP-2,3-diacylglucosamine hydrolase</fullName>
        <ecNumber evidence="8">3.6.1.54</ecNumber>
    </submittedName>
</protein>